<accession>A0A4V1M9P5</accession>
<evidence type="ECO:0008006" key="3">
    <source>
        <dbReference type="Google" id="ProtNLM"/>
    </source>
</evidence>
<comment type="caution">
    <text evidence="1">The sequence shown here is derived from an EMBL/GenBank/DDBJ whole genome shotgun (WGS) entry which is preliminary data.</text>
</comment>
<dbReference type="EMBL" id="SDHZ01000003">
    <property type="protein sequence ID" value="RXK81930.1"/>
    <property type="molecule type" value="Genomic_DNA"/>
</dbReference>
<reference evidence="1 2" key="1">
    <citation type="submission" date="2019-01" db="EMBL/GenBank/DDBJ databases">
        <title>Filimonas sp. strain TTM-71.</title>
        <authorList>
            <person name="Chen W.-M."/>
        </authorList>
    </citation>
    <scope>NUCLEOTIDE SEQUENCE [LARGE SCALE GENOMIC DNA]</scope>
    <source>
        <strain evidence="1 2">TTM-71</strain>
    </source>
</reference>
<organism evidence="1 2">
    <name type="scientific">Filimonas effusa</name>
    <dbReference type="NCBI Taxonomy" id="2508721"/>
    <lineage>
        <taxon>Bacteria</taxon>
        <taxon>Pseudomonadati</taxon>
        <taxon>Bacteroidota</taxon>
        <taxon>Chitinophagia</taxon>
        <taxon>Chitinophagales</taxon>
        <taxon>Chitinophagaceae</taxon>
        <taxon>Filimonas</taxon>
    </lineage>
</organism>
<keyword evidence="2" id="KW-1185">Reference proteome</keyword>
<dbReference type="OrthoDB" id="678888at2"/>
<dbReference type="AlphaFoldDB" id="A0A4V1M9P5"/>
<proteinExistence type="predicted"/>
<name>A0A4V1M9P5_9BACT</name>
<dbReference type="Proteomes" id="UP000290545">
    <property type="component" value="Unassembled WGS sequence"/>
</dbReference>
<protein>
    <recommendedName>
        <fullName evidence="3">Anti-sigma factor</fullName>
    </recommendedName>
</protein>
<evidence type="ECO:0000313" key="1">
    <source>
        <dbReference type="EMBL" id="RXK81930.1"/>
    </source>
</evidence>
<evidence type="ECO:0000313" key="2">
    <source>
        <dbReference type="Proteomes" id="UP000290545"/>
    </source>
</evidence>
<dbReference type="RefSeq" id="WP_129005327.1">
    <property type="nucleotide sequence ID" value="NZ_SDHZ01000003.1"/>
</dbReference>
<gene>
    <name evidence="1" type="ORF">ESB13_19300</name>
</gene>
<sequence length="86" mass="9782">MQTCTTDDLLLYLYGDLSVPDRLLTEEILQENWGLREKLNVMQEATDTLDSVKIKSPSQRSIQAILTYLYDRNSSAILTETAADLK</sequence>